<sequence>MPKRGDNIRKRKDGRYEGRYADGYKPDGSIRYRSVYGKTYAEVKQKLYAAAGGNLQKDAKPVSKFLFEDICVMWLKSKRLSVKVSTFSRYKTIVENHLYRQFSGQRISQITEQSVQAFAEILMKDHKPKTVKDILILLGQILSFANDRGLCQPVSTSVKLPKEQKRRMYIFTVLQQQHLVLYLIRNLDLQRLGVLICLQTGIRLGEICGLRFEDIDFESGTIRVQRTIQRIKDENGGTRFLIDTPKTDTSMREIPVSDFLMKYLQPYRKHKKTAYVLTGTEEFTQPRTYQNRFKRYLRECGLPEANFHTLRHTFASRAVELGFDVKSLSEILGHANVNITLNRYVHSSIEQKRKQMELLSAAI</sequence>
<dbReference type="CDD" id="cd01189">
    <property type="entry name" value="INT_ICEBs1_C_like"/>
    <property type="match status" value="1"/>
</dbReference>
<dbReference type="Gene3D" id="1.10.443.10">
    <property type="entry name" value="Intergrase catalytic core"/>
    <property type="match status" value="1"/>
</dbReference>
<keyword evidence="5" id="KW-0233">DNA recombination</keyword>
<dbReference type="Pfam" id="PF00589">
    <property type="entry name" value="Phage_integrase"/>
    <property type="match status" value="1"/>
</dbReference>
<comment type="function">
    <text evidence="1">Site-specific tyrosine recombinase, which acts by catalyzing the cutting and rejoining of the recombining DNA molecules.</text>
</comment>
<keyword evidence="4" id="KW-0238">DNA-binding</keyword>
<evidence type="ECO:0000259" key="6">
    <source>
        <dbReference type="PROSITE" id="PS51898"/>
    </source>
</evidence>
<accession>A0A926I1S9</accession>
<dbReference type="InterPro" id="IPR010998">
    <property type="entry name" value="Integrase_recombinase_N"/>
</dbReference>
<evidence type="ECO:0000256" key="2">
    <source>
        <dbReference type="ARBA" id="ARBA00008857"/>
    </source>
</evidence>
<reference evidence="7" key="1">
    <citation type="submission" date="2020-08" db="EMBL/GenBank/DDBJ databases">
        <title>Genome public.</title>
        <authorList>
            <person name="Liu C."/>
            <person name="Sun Q."/>
        </authorList>
    </citation>
    <scope>NUCLEOTIDE SEQUENCE</scope>
    <source>
        <strain evidence="7">NSJ-32</strain>
    </source>
</reference>
<dbReference type="RefSeq" id="WP_177719496.1">
    <property type="nucleotide sequence ID" value="NZ_JACRSQ010000025.1"/>
</dbReference>
<protein>
    <submittedName>
        <fullName evidence="7">Site-specific integrase</fullName>
    </submittedName>
</protein>
<evidence type="ECO:0000256" key="4">
    <source>
        <dbReference type="ARBA" id="ARBA00023125"/>
    </source>
</evidence>
<evidence type="ECO:0000313" key="7">
    <source>
        <dbReference type="EMBL" id="MBC8544579.1"/>
    </source>
</evidence>
<dbReference type="GO" id="GO:0003677">
    <property type="term" value="F:DNA binding"/>
    <property type="evidence" value="ECO:0007669"/>
    <property type="project" value="UniProtKB-KW"/>
</dbReference>
<comment type="caution">
    <text evidence="7">The sequence shown here is derived from an EMBL/GenBank/DDBJ whole genome shotgun (WGS) entry which is preliminary data.</text>
</comment>
<dbReference type="EMBL" id="JACRSQ010000025">
    <property type="protein sequence ID" value="MBC8544579.1"/>
    <property type="molecule type" value="Genomic_DNA"/>
</dbReference>
<keyword evidence="8" id="KW-1185">Reference proteome</keyword>
<dbReference type="AlphaFoldDB" id="A0A926I1S9"/>
<dbReference type="PROSITE" id="PS51898">
    <property type="entry name" value="TYR_RECOMBINASE"/>
    <property type="match status" value="1"/>
</dbReference>
<dbReference type="GO" id="GO:0006310">
    <property type="term" value="P:DNA recombination"/>
    <property type="evidence" value="ECO:0007669"/>
    <property type="project" value="UniProtKB-KW"/>
</dbReference>
<dbReference type="InterPro" id="IPR013762">
    <property type="entry name" value="Integrase-like_cat_sf"/>
</dbReference>
<evidence type="ECO:0000256" key="5">
    <source>
        <dbReference type="ARBA" id="ARBA00023172"/>
    </source>
</evidence>
<dbReference type="InterPro" id="IPR011010">
    <property type="entry name" value="DNA_brk_join_enz"/>
</dbReference>
<dbReference type="Gene3D" id="1.10.150.130">
    <property type="match status" value="1"/>
</dbReference>
<comment type="similarity">
    <text evidence="2">Belongs to the 'phage' integrase family.</text>
</comment>
<keyword evidence="3" id="KW-0229">DNA integration</keyword>
<dbReference type="GO" id="GO:0015074">
    <property type="term" value="P:DNA integration"/>
    <property type="evidence" value="ECO:0007669"/>
    <property type="project" value="UniProtKB-KW"/>
</dbReference>
<dbReference type="SUPFAM" id="SSF56349">
    <property type="entry name" value="DNA breaking-rejoining enzymes"/>
    <property type="match status" value="1"/>
</dbReference>
<dbReference type="InterPro" id="IPR004107">
    <property type="entry name" value="Integrase_SAM-like_N"/>
</dbReference>
<dbReference type="Proteomes" id="UP000657006">
    <property type="component" value="Unassembled WGS sequence"/>
</dbReference>
<evidence type="ECO:0000313" key="8">
    <source>
        <dbReference type="Proteomes" id="UP000657006"/>
    </source>
</evidence>
<dbReference type="PANTHER" id="PTHR30349:SF41">
    <property type="entry name" value="INTEGRASE_RECOMBINASE PROTEIN MJ0367-RELATED"/>
    <property type="match status" value="1"/>
</dbReference>
<evidence type="ECO:0000256" key="3">
    <source>
        <dbReference type="ARBA" id="ARBA00022908"/>
    </source>
</evidence>
<gene>
    <name evidence="7" type="ORF">H8730_13610</name>
</gene>
<feature type="domain" description="Tyr recombinase" evidence="6">
    <location>
        <begin position="166"/>
        <end position="357"/>
    </location>
</feature>
<dbReference type="PANTHER" id="PTHR30349">
    <property type="entry name" value="PHAGE INTEGRASE-RELATED"/>
    <property type="match status" value="1"/>
</dbReference>
<organism evidence="7 8">
    <name type="scientific">Bianquea renquensis</name>
    <dbReference type="NCBI Taxonomy" id="2763661"/>
    <lineage>
        <taxon>Bacteria</taxon>
        <taxon>Bacillati</taxon>
        <taxon>Bacillota</taxon>
        <taxon>Clostridia</taxon>
        <taxon>Eubacteriales</taxon>
        <taxon>Bianqueaceae</taxon>
        <taxon>Bianquea</taxon>
    </lineage>
</organism>
<dbReference type="InterPro" id="IPR002104">
    <property type="entry name" value="Integrase_catalytic"/>
</dbReference>
<proteinExistence type="inferred from homology"/>
<evidence type="ECO:0000256" key="1">
    <source>
        <dbReference type="ARBA" id="ARBA00003283"/>
    </source>
</evidence>
<name>A0A926I1S9_9FIRM</name>
<dbReference type="Pfam" id="PF14659">
    <property type="entry name" value="Phage_int_SAM_3"/>
    <property type="match status" value="1"/>
</dbReference>
<dbReference type="InterPro" id="IPR050090">
    <property type="entry name" value="Tyrosine_recombinase_XerCD"/>
</dbReference>